<proteinExistence type="predicted"/>
<sequence>MGMKKFGTLDAANRLLAGERIEHELFMYKFMHSLAKEHGIKLDVLEAEKIYDFFYDHVASKLSPHNQEEIGLYDEKDDKEATKRNAISLIGSFGKLDDKESETVFSALVNDMEPECGSPNQIYQILKEEINEPCYKLVKKAVEAERKDAQNG</sequence>
<dbReference type="GeneID" id="15042079"/>
<reference evidence="1 2" key="1">
    <citation type="journal article" date="2013" name="Virus Genes">
        <title>Complete nucleotide sequence of Bacillus subtilis (natto) bacteriophage PM1, a phage associated with disruption of food production.</title>
        <authorList>
            <person name="Umene K."/>
            <person name="Shiraishi A."/>
        </authorList>
    </citation>
    <scope>NUCLEOTIDE SEQUENCE [LARGE SCALE GENOMIC DNA]</scope>
    <source>
        <strain evidence="1">PM1</strain>
    </source>
</reference>
<dbReference type="EMBL" id="AB711120">
    <property type="protein sequence ID" value="BAM99138.1"/>
    <property type="molecule type" value="Genomic_DNA"/>
</dbReference>
<dbReference type="KEGG" id="vg:15042079"/>
<organism evidence="1 2">
    <name type="scientific">Bacillus phage PM1</name>
    <dbReference type="NCBI Taxonomy" id="547228"/>
    <lineage>
        <taxon>Viruses</taxon>
        <taxon>Duplodnaviria</taxon>
        <taxon>Heunggongvirae</taxon>
        <taxon>Uroviricota</taxon>
        <taxon>Caudoviricetes</taxon>
        <taxon>Pemunavirus</taxon>
        <taxon>Pemunavirus PM1</taxon>
    </lineage>
</organism>
<evidence type="ECO:0000313" key="2">
    <source>
        <dbReference type="Proteomes" id="UP000011861"/>
    </source>
</evidence>
<protein>
    <submittedName>
        <fullName evidence="1">Uncharacterized protein</fullName>
    </submittedName>
</protein>
<dbReference type="RefSeq" id="YP_007678084.1">
    <property type="nucleotide sequence ID" value="NC_020883.1"/>
</dbReference>
<keyword evidence="2" id="KW-1185">Reference proteome</keyword>
<dbReference type="Proteomes" id="UP000011861">
    <property type="component" value="Segment"/>
</dbReference>
<accession>M4ZS12</accession>
<name>M4ZS12_9CAUD</name>
<evidence type="ECO:0000313" key="1">
    <source>
        <dbReference type="EMBL" id="BAM99138.1"/>
    </source>
</evidence>